<dbReference type="Gene3D" id="1.20.1560.10">
    <property type="entry name" value="ABC transporter type 1, transmembrane domain"/>
    <property type="match status" value="1"/>
</dbReference>
<evidence type="ECO:0000256" key="5">
    <source>
        <dbReference type="ARBA" id="ARBA00022741"/>
    </source>
</evidence>
<keyword evidence="13" id="KW-1185">Reference proteome</keyword>
<evidence type="ECO:0000256" key="9">
    <source>
        <dbReference type="SAM" id="Phobius"/>
    </source>
</evidence>
<name>A0A926I1E0_9FIRM</name>
<accession>A0A926I1E0</accession>
<dbReference type="InterPro" id="IPR017871">
    <property type="entry name" value="ABC_transporter-like_CS"/>
</dbReference>
<feature type="transmembrane region" description="Helical" evidence="9">
    <location>
        <begin position="134"/>
        <end position="152"/>
    </location>
</feature>
<dbReference type="SUPFAM" id="SSF52540">
    <property type="entry name" value="P-loop containing nucleoside triphosphate hydrolases"/>
    <property type="match status" value="1"/>
</dbReference>
<dbReference type="GO" id="GO:0016887">
    <property type="term" value="F:ATP hydrolysis activity"/>
    <property type="evidence" value="ECO:0007669"/>
    <property type="project" value="InterPro"/>
</dbReference>
<evidence type="ECO:0000313" key="13">
    <source>
        <dbReference type="Proteomes" id="UP000657006"/>
    </source>
</evidence>
<protein>
    <submittedName>
        <fullName evidence="12">ABC transporter ATP-binding protein</fullName>
    </submittedName>
</protein>
<dbReference type="FunFam" id="3.40.50.300:FF:000854">
    <property type="entry name" value="Multidrug ABC transporter ATP-binding protein"/>
    <property type="match status" value="1"/>
</dbReference>
<evidence type="ECO:0000256" key="2">
    <source>
        <dbReference type="ARBA" id="ARBA00022448"/>
    </source>
</evidence>
<reference evidence="12" key="1">
    <citation type="submission" date="2020-08" db="EMBL/GenBank/DDBJ databases">
        <title>Genome public.</title>
        <authorList>
            <person name="Liu C."/>
            <person name="Sun Q."/>
        </authorList>
    </citation>
    <scope>NUCLEOTIDE SEQUENCE</scope>
    <source>
        <strain evidence="12">NSJ-32</strain>
    </source>
</reference>
<evidence type="ECO:0000256" key="4">
    <source>
        <dbReference type="ARBA" id="ARBA00022692"/>
    </source>
</evidence>
<keyword evidence="8 9" id="KW-0472">Membrane</keyword>
<keyword evidence="5" id="KW-0547">Nucleotide-binding</keyword>
<evidence type="ECO:0000256" key="6">
    <source>
        <dbReference type="ARBA" id="ARBA00022840"/>
    </source>
</evidence>
<evidence type="ECO:0000256" key="3">
    <source>
        <dbReference type="ARBA" id="ARBA00022475"/>
    </source>
</evidence>
<sequence length="578" mass="63815">MTKLFRYLKKYWLAIALAIAFVVIQCWGQLTLPDLMSDIVNGIPAASMSNDLSELYRTGGKMLAVSGVIAVVTILATLFAARTAAGFAKDLRQALFEKVENYSLHEFDTIGTASLITRTTNDVMQLQQLVVMGMRMMMMAPIMCIWGIIKAIESAPQLTWILAVIIAALLVVVWIVASKTIPVFQILQKKLDRLNLVMREKLTGIRVIRAFNKQSYEKKRFDESNQDLTDTAVRVNRTVAILMPAVMIGMNLATVAIMWFGSKGIDTMGLELGTLMAFVQYAMQVMFAIIACAMIFVMLPRALASAKRVNEVLDMETEIKDPDVKSDAEMKRGFVEFKNVSFQYPGAEEPTLRDISFRTEPGQVTAIIGGTGSGKSTILNLILRFYDVTQGQVSVNGVDVRQLSQECLRAQISYVPQKQILFSGTVSDNIRNGQLDATEEEIRHAAVVAQADGFISEMENGYASPIAQGGTNVSGGQRQRLAVARALVRKAPVYLFDDTFSALDFKTESKLRAALFEETKESAVIIVGQRVSSIMNADQILVLDDGCVVGLGTHKELMDTCEVYREIVESQLSQDEIA</sequence>
<dbReference type="Pfam" id="PF00664">
    <property type="entry name" value="ABC_membrane"/>
    <property type="match status" value="1"/>
</dbReference>
<dbReference type="RefSeq" id="WP_177715989.1">
    <property type="nucleotide sequence ID" value="NZ_JACRSQ010000008.1"/>
</dbReference>
<feature type="domain" description="ABC transmembrane type-1" evidence="11">
    <location>
        <begin position="16"/>
        <end position="301"/>
    </location>
</feature>
<dbReference type="GO" id="GO:0015421">
    <property type="term" value="F:ABC-type oligopeptide transporter activity"/>
    <property type="evidence" value="ECO:0007669"/>
    <property type="project" value="TreeGrafter"/>
</dbReference>
<dbReference type="Proteomes" id="UP000657006">
    <property type="component" value="Unassembled WGS sequence"/>
</dbReference>
<dbReference type="PROSITE" id="PS00211">
    <property type="entry name" value="ABC_TRANSPORTER_1"/>
    <property type="match status" value="1"/>
</dbReference>
<evidence type="ECO:0000256" key="7">
    <source>
        <dbReference type="ARBA" id="ARBA00022989"/>
    </source>
</evidence>
<dbReference type="AlphaFoldDB" id="A0A926I1E0"/>
<dbReference type="InterPro" id="IPR027417">
    <property type="entry name" value="P-loop_NTPase"/>
</dbReference>
<dbReference type="InterPro" id="IPR039421">
    <property type="entry name" value="Type_1_exporter"/>
</dbReference>
<dbReference type="Pfam" id="PF00005">
    <property type="entry name" value="ABC_tran"/>
    <property type="match status" value="1"/>
</dbReference>
<feature type="transmembrane region" description="Helical" evidence="9">
    <location>
        <begin position="239"/>
        <end position="261"/>
    </location>
</feature>
<keyword evidence="3" id="KW-1003">Cell membrane</keyword>
<dbReference type="GO" id="GO:0005524">
    <property type="term" value="F:ATP binding"/>
    <property type="evidence" value="ECO:0007669"/>
    <property type="project" value="UniProtKB-KW"/>
</dbReference>
<keyword evidence="4 9" id="KW-0812">Transmembrane</keyword>
<feature type="transmembrane region" description="Helical" evidence="9">
    <location>
        <begin position="158"/>
        <end position="177"/>
    </location>
</feature>
<keyword evidence="7 9" id="KW-1133">Transmembrane helix</keyword>
<dbReference type="GO" id="GO:0005886">
    <property type="term" value="C:plasma membrane"/>
    <property type="evidence" value="ECO:0007669"/>
    <property type="project" value="UniProtKB-SubCell"/>
</dbReference>
<feature type="transmembrane region" description="Helical" evidence="9">
    <location>
        <begin position="62"/>
        <end position="81"/>
    </location>
</feature>
<dbReference type="PROSITE" id="PS50893">
    <property type="entry name" value="ABC_TRANSPORTER_2"/>
    <property type="match status" value="1"/>
</dbReference>
<dbReference type="EMBL" id="JACRSQ010000008">
    <property type="protein sequence ID" value="MBC8543363.1"/>
    <property type="molecule type" value="Genomic_DNA"/>
</dbReference>
<comment type="caution">
    <text evidence="12">The sequence shown here is derived from an EMBL/GenBank/DDBJ whole genome shotgun (WGS) entry which is preliminary data.</text>
</comment>
<dbReference type="PANTHER" id="PTHR43394:SF1">
    <property type="entry name" value="ATP-BINDING CASSETTE SUB-FAMILY B MEMBER 10, MITOCHONDRIAL"/>
    <property type="match status" value="1"/>
</dbReference>
<dbReference type="CDD" id="cd18548">
    <property type="entry name" value="ABC_6TM_Tm287_like"/>
    <property type="match status" value="1"/>
</dbReference>
<organism evidence="12 13">
    <name type="scientific">Bianquea renquensis</name>
    <dbReference type="NCBI Taxonomy" id="2763661"/>
    <lineage>
        <taxon>Bacteria</taxon>
        <taxon>Bacillati</taxon>
        <taxon>Bacillota</taxon>
        <taxon>Clostridia</taxon>
        <taxon>Eubacteriales</taxon>
        <taxon>Bianqueaceae</taxon>
        <taxon>Bianquea</taxon>
    </lineage>
</organism>
<dbReference type="InterPro" id="IPR011527">
    <property type="entry name" value="ABC1_TM_dom"/>
</dbReference>
<dbReference type="PANTHER" id="PTHR43394">
    <property type="entry name" value="ATP-DEPENDENT PERMEASE MDL1, MITOCHONDRIAL"/>
    <property type="match status" value="1"/>
</dbReference>
<gene>
    <name evidence="12" type="ORF">H8730_07380</name>
</gene>
<dbReference type="SMART" id="SM00382">
    <property type="entry name" value="AAA"/>
    <property type="match status" value="1"/>
</dbReference>
<evidence type="ECO:0000256" key="1">
    <source>
        <dbReference type="ARBA" id="ARBA00004651"/>
    </source>
</evidence>
<comment type="subcellular location">
    <subcellularLocation>
        <location evidence="1">Cell membrane</location>
        <topology evidence="1">Multi-pass membrane protein</topology>
    </subcellularLocation>
</comment>
<feature type="transmembrane region" description="Helical" evidence="9">
    <location>
        <begin position="281"/>
        <end position="299"/>
    </location>
</feature>
<keyword evidence="2" id="KW-0813">Transport</keyword>
<evidence type="ECO:0000259" key="11">
    <source>
        <dbReference type="PROSITE" id="PS50929"/>
    </source>
</evidence>
<dbReference type="PROSITE" id="PS50929">
    <property type="entry name" value="ABC_TM1F"/>
    <property type="match status" value="1"/>
</dbReference>
<keyword evidence="6 12" id="KW-0067">ATP-binding</keyword>
<dbReference type="InterPro" id="IPR003593">
    <property type="entry name" value="AAA+_ATPase"/>
</dbReference>
<evidence type="ECO:0000259" key="10">
    <source>
        <dbReference type="PROSITE" id="PS50893"/>
    </source>
</evidence>
<dbReference type="Gene3D" id="3.40.50.300">
    <property type="entry name" value="P-loop containing nucleotide triphosphate hydrolases"/>
    <property type="match status" value="1"/>
</dbReference>
<dbReference type="InterPro" id="IPR036640">
    <property type="entry name" value="ABC1_TM_sf"/>
</dbReference>
<feature type="domain" description="ABC transporter" evidence="10">
    <location>
        <begin position="335"/>
        <end position="570"/>
    </location>
</feature>
<evidence type="ECO:0000313" key="12">
    <source>
        <dbReference type="EMBL" id="MBC8543363.1"/>
    </source>
</evidence>
<proteinExistence type="predicted"/>
<evidence type="ECO:0000256" key="8">
    <source>
        <dbReference type="ARBA" id="ARBA00023136"/>
    </source>
</evidence>
<dbReference type="InterPro" id="IPR003439">
    <property type="entry name" value="ABC_transporter-like_ATP-bd"/>
</dbReference>
<dbReference type="SUPFAM" id="SSF90123">
    <property type="entry name" value="ABC transporter transmembrane region"/>
    <property type="match status" value="1"/>
</dbReference>